<name>A3K5I2_SAGS3</name>
<dbReference type="Proteomes" id="UP000005713">
    <property type="component" value="Unassembled WGS sequence"/>
</dbReference>
<accession>A3K5I2</accession>
<evidence type="ECO:0000313" key="3">
    <source>
        <dbReference type="Proteomes" id="UP000005713"/>
    </source>
</evidence>
<feature type="region of interest" description="Disordered" evidence="1">
    <location>
        <begin position="1"/>
        <end position="47"/>
    </location>
</feature>
<keyword evidence="3" id="KW-1185">Reference proteome</keyword>
<dbReference type="EMBL" id="AAYA01000009">
    <property type="protein sequence ID" value="EBA07371.1"/>
    <property type="molecule type" value="Genomic_DNA"/>
</dbReference>
<organism evidence="2 3">
    <name type="scientific">Sagittula stellata (strain ATCC 700073 / DSM 11524 / E-37)</name>
    <dbReference type="NCBI Taxonomy" id="388399"/>
    <lineage>
        <taxon>Bacteria</taxon>
        <taxon>Pseudomonadati</taxon>
        <taxon>Pseudomonadota</taxon>
        <taxon>Alphaproteobacteria</taxon>
        <taxon>Rhodobacterales</taxon>
        <taxon>Roseobacteraceae</taxon>
        <taxon>Sagittula</taxon>
    </lineage>
</organism>
<gene>
    <name evidence="2" type="ORF">SSE37_21270</name>
</gene>
<evidence type="ECO:0000313" key="2">
    <source>
        <dbReference type="EMBL" id="EBA07371.1"/>
    </source>
</evidence>
<feature type="compositionally biased region" description="Basic and acidic residues" evidence="1">
    <location>
        <begin position="35"/>
        <end position="47"/>
    </location>
</feature>
<evidence type="ECO:0000256" key="1">
    <source>
        <dbReference type="SAM" id="MobiDB-lite"/>
    </source>
</evidence>
<comment type="caution">
    <text evidence="2">The sequence shown here is derived from an EMBL/GenBank/DDBJ whole genome shotgun (WGS) entry which is preliminary data.</text>
</comment>
<sequence>MLALGTPAPSAKGRFGGSLGAMRGDGNQFDPSPMSRKEKDGPEAVHR</sequence>
<dbReference type="AlphaFoldDB" id="A3K5I2"/>
<proteinExistence type="predicted"/>
<reference evidence="2 3" key="1">
    <citation type="submission" date="2006-06" db="EMBL/GenBank/DDBJ databases">
        <authorList>
            <person name="Moran M.A."/>
            <person name="Ferriera S."/>
            <person name="Johnson J."/>
            <person name="Kravitz S."/>
            <person name="Beeson K."/>
            <person name="Sutton G."/>
            <person name="Rogers Y.-H."/>
            <person name="Friedman R."/>
            <person name="Frazier M."/>
            <person name="Venter J.C."/>
        </authorList>
    </citation>
    <scope>NUCLEOTIDE SEQUENCE [LARGE SCALE GENOMIC DNA]</scope>
    <source>
        <strain evidence="2 3">E-37</strain>
    </source>
</reference>
<protein>
    <submittedName>
        <fullName evidence="2">Uncharacterized protein</fullName>
    </submittedName>
</protein>